<protein>
    <submittedName>
        <fullName evidence="2">Uncharacterized protein</fullName>
    </submittedName>
</protein>
<organism evidence="2 3">
    <name type="scientific">Aureibaculum flavum</name>
    <dbReference type="NCBI Taxonomy" id="2795986"/>
    <lineage>
        <taxon>Bacteria</taxon>
        <taxon>Pseudomonadati</taxon>
        <taxon>Bacteroidota</taxon>
        <taxon>Flavobacteriia</taxon>
        <taxon>Flavobacteriales</taxon>
        <taxon>Flavobacteriaceae</taxon>
        <taxon>Aureibaculum</taxon>
    </lineage>
</organism>
<sequence>MRKVVLIVFAVLLSAHVFAQVGIGTTTPDASAALDIDATDKGLLIPRMTTTQRTAIVSPALGLLTYDTDTKSVWNYDGTAWVEGSGGAGKFVDGATSAIAYYEGTVGIGRNDPSPIHKLYVEGKKSSDGQNNAVNIEAIFEGTGTSLSTYGLASTAENQGTGTIGYAIGTRSIIGNGTNGTITTGDVLSSEANNFGNINSISGTKIRINNSGTINTSVGVWNILKNNSGNTVTNAYSNYSNIENNGTLINAFGSYIDYTGSSSVTNSYGLWISDTFNQGTGDNFSLYSDSDADSYMKGNLGIGTTSPQQKLHISGVMRLEPQAAAPTGALGDLYVNTDGKLYFHNGTEWKEVSLL</sequence>
<dbReference type="Proteomes" id="UP000623301">
    <property type="component" value="Unassembled WGS sequence"/>
</dbReference>
<feature type="signal peptide" evidence="1">
    <location>
        <begin position="1"/>
        <end position="19"/>
    </location>
</feature>
<dbReference type="RefSeq" id="WP_198840598.1">
    <property type="nucleotide sequence ID" value="NZ_JAEHFJ010000003.1"/>
</dbReference>
<evidence type="ECO:0000256" key="1">
    <source>
        <dbReference type="SAM" id="SignalP"/>
    </source>
</evidence>
<accession>A0ABS0WPC4</accession>
<evidence type="ECO:0000313" key="3">
    <source>
        <dbReference type="Proteomes" id="UP000623301"/>
    </source>
</evidence>
<reference evidence="2 3" key="1">
    <citation type="submission" date="2020-12" db="EMBL/GenBank/DDBJ databases">
        <title>Aureibaculum luteum sp. nov. and Aureibaculum flavum sp. nov., novel members of the family Flavobacteriaceae isolated from Antarctic intertidal sediments.</title>
        <authorList>
            <person name="He X."/>
            <person name="Zhang X."/>
        </authorList>
    </citation>
    <scope>NUCLEOTIDE SEQUENCE [LARGE SCALE GENOMIC DNA]</scope>
    <source>
        <strain evidence="2 3">A20</strain>
    </source>
</reference>
<dbReference type="EMBL" id="JAEHFJ010000003">
    <property type="protein sequence ID" value="MBJ2173817.1"/>
    <property type="molecule type" value="Genomic_DNA"/>
</dbReference>
<evidence type="ECO:0000313" key="2">
    <source>
        <dbReference type="EMBL" id="MBJ2173817.1"/>
    </source>
</evidence>
<keyword evidence="3" id="KW-1185">Reference proteome</keyword>
<name>A0ABS0WPC4_9FLAO</name>
<comment type="caution">
    <text evidence="2">The sequence shown here is derived from an EMBL/GenBank/DDBJ whole genome shotgun (WGS) entry which is preliminary data.</text>
</comment>
<keyword evidence="1" id="KW-0732">Signal</keyword>
<feature type="chain" id="PRO_5046384500" evidence="1">
    <location>
        <begin position="20"/>
        <end position="355"/>
    </location>
</feature>
<gene>
    <name evidence="2" type="ORF">JBL43_06175</name>
</gene>
<proteinExistence type="predicted"/>